<proteinExistence type="predicted"/>
<feature type="chain" id="PRO_5037964150" evidence="1">
    <location>
        <begin position="26"/>
        <end position="83"/>
    </location>
</feature>
<evidence type="ECO:0000313" key="2">
    <source>
        <dbReference type="Proteomes" id="UP000887565"/>
    </source>
</evidence>
<keyword evidence="1" id="KW-0732">Signal</keyword>
<evidence type="ECO:0000313" key="3">
    <source>
        <dbReference type="WBParaSite" id="nRc.2.0.1.t07804-RA"/>
    </source>
</evidence>
<feature type="signal peptide" evidence="1">
    <location>
        <begin position="1"/>
        <end position="25"/>
    </location>
</feature>
<dbReference type="AlphaFoldDB" id="A0A915I2X6"/>
<name>A0A915I2X6_ROMCU</name>
<organism evidence="2 3">
    <name type="scientific">Romanomermis culicivorax</name>
    <name type="common">Nematode worm</name>
    <dbReference type="NCBI Taxonomy" id="13658"/>
    <lineage>
        <taxon>Eukaryota</taxon>
        <taxon>Metazoa</taxon>
        <taxon>Ecdysozoa</taxon>
        <taxon>Nematoda</taxon>
        <taxon>Enoplea</taxon>
        <taxon>Dorylaimia</taxon>
        <taxon>Mermithida</taxon>
        <taxon>Mermithoidea</taxon>
        <taxon>Mermithidae</taxon>
        <taxon>Romanomermis</taxon>
    </lineage>
</organism>
<dbReference type="WBParaSite" id="nRc.2.0.1.t07804-RA">
    <property type="protein sequence ID" value="nRc.2.0.1.t07804-RA"/>
    <property type="gene ID" value="nRc.2.0.1.g07804"/>
</dbReference>
<dbReference type="Proteomes" id="UP000887565">
    <property type="component" value="Unplaced"/>
</dbReference>
<reference evidence="3" key="1">
    <citation type="submission" date="2022-11" db="UniProtKB">
        <authorList>
            <consortium name="WormBaseParasite"/>
        </authorList>
    </citation>
    <scope>IDENTIFICATION</scope>
</reference>
<keyword evidence="2" id="KW-1185">Reference proteome</keyword>
<accession>A0A915I2X6</accession>
<protein>
    <submittedName>
        <fullName evidence="3">Secreted protein</fullName>
    </submittedName>
</protein>
<evidence type="ECO:0000256" key="1">
    <source>
        <dbReference type="SAM" id="SignalP"/>
    </source>
</evidence>
<sequence length="83" mass="9966">MIKQLWTVLLFYCCYHIQHPVSTVAYVCFQINYLEHWRILKKSILGKFLDGNFWVRLEVTVGHFLEDCSYPLRSKVDFQPLII</sequence>